<keyword evidence="3" id="KW-0804">Transcription</keyword>
<organism evidence="5 6">
    <name type="scientific">Pseudonocardia xinjiangensis</name>
    <dbReference type="NCBI Taxonomy" id="75289"/>
    <lineage>
        <taxon>Bacteria</taxon>
        <taxon>Bacillati</taxon>
        <taxon>Actinomycetota</taxon>
        <taxon>Actinomycetes</taxon>
        <taxon>Pseudonocardiales</taxon>
        <taxon>Pseudonocardiaceae</taxon>
        <taxon>Pseudonocardia</taxon>
    </lineage>
</organism>
<dbReference type="InterPro" id="IPR036390">
    <property type="entry name" value="WH_DNA-bd_sf"/>
</dbReference>
<dbReference type="PANTHER" id="PTHR33164">
    <property type="entry name" value="TRANSCRIPTIONAL REGULATOR, MARR FAMILY"/>
    <property type="match status" value="1"/>
</dbReference>
<comment type="caution">
    <text evidence="5">The sequence shown here is derived from an EMBL/GenBank/DDBJ whole genome shotgun (WGS) entry which is preliminary data.</text>
</comment>
<dbReference type="SMART" id="SM00347">
    <property type="entry name" value="HTH_MARR"/>
    <property type="match status" value="1"/>
</dbReference>
<dbReference type="EMBL" id="JAAXKY010000024">
    <property type="protein sequence ID" value="NMH77461.1"/>
    <property type="molecule type" value="Genomic_DNA"/>
</dbReference>
<accession>A0ABX1RAN3</accession>
<dbReference type="InterPro" id="IPR000835">
    <property type="entry name" value="HTH_MarR-typ"/>
</dbReference>
<keyword evidence="2" id="KW-0238">DNA-binding</keyword>
<dbReference type="SUPFAM" id="SSF46785">
    <property type="entry name" value="Winged helix' DNA-binding domain"/>
    <property type="match status" value="1"/>
</dbReference>
<evidence type="ECO:0000259" key="4">
    <source>
        <dbReference type="PROSITE" id="PS50995"/>
    </source>
</evidence>
<dbReference type="PANTHER" id="PTHR33164:SF57">
    <property type="entry name" value="MARR-FAMILY TRANSCRIPTIONAL REGULATOR"/>
    <property type="match status" value="1"/>
</dbReference>
<protein>
    <submittedName>
        <fullName evidence="5">MarR family transcriptional regulator</fullName>
    </submittedName>
</protein>
<evidence type="ECO:0000313" key="6">
    <source>
        <dbReference type="Proteomes" id="UP001296706"/>
    </source>
</evidence>
<dbReference type="InterPro" id="IPR039422">
    <property type="entry name" value="MarR/SlyA-like"/>
</dbReference>
<keyword evidence="1" id="KW-0805">Transcription regulation</keyword>
<dbReference type="Pfam" id="PF12802">
    <property type="entry name" value="MarR_2"/>
    <property type="match status" value="1"/>
</dbReference>
<evidence type="ECO:0000256" key="2">
    <source>
        <dbReference type="ARBA" id="ARBA00023125"/>
    </source>
</evidence>
<dbReference type="InterPro" id="IPR023187">
    <property type="entry name" value="Tscrpt_reg_MarR-type_CS"/>
</dbReference>
<sequence length="157" mass="17896">MVTRAERNSTDPDLGVLAGRLLFAVQRELFTSLAELGFDDLKYRHGAVLAYLDADGVRPSELSRLSHQHKQNIGTLIDELEALGYVERRPDPSDRRAKLVFPTARGLAQMRAADLILAAMQRRHAQIVGREDYERFKRIFFQVTENQRGYATQLPDE</sequence>
<feature type="domain" description="HTH marR-type" evidence="4">
    <location>
        <begin position="1"/>
        <end position="145"/>
    </location>
</feature>
<name>A0ABX1RAN3_9PSEU</name>
<dbReference type="Gene3D" id="1.10.10.10">
    <property type="entry name" value="Winged helix-like DNA-binding domain superfamily/Winged helix DNA-binding domain"/>
    <property type="match status" value="1"/>
</dbReference>
<dbReference type="PROSITE" id="PS01117">
    <property type="entry name" value="HTH_MARR_1"/>
    <property type="match status" value="1"/>
</dbReference>
<reference evidence="5 6" key="1">
    <citation type="submission" date="2020-04" db="EMBL/GenBank/DDBJ databases">
        <authorList>
            <person name="Klaysubun C."/>
            <person name="Duangmal K."/>
            <person name="Lipun K."/>
        </authorList>
    </citation>
    <scope>NUCLEOTIDE SEQUENCE [LARGE SCALE GENOMIC DNA]</scope>
    <source>
        <strain evidence="5 6">JCM 11839</strain>
    </source>
</reference>
<dbReference type="InterPro" id="IPR036388">
    <property type="entry name" value="WH-like_DNA-bd_sf"/>
</dbReference>
<dbReference type="PRINTS" id="PR00598">
    <property type="entry name" value="HTHMARR"/>
</dbReference>
<evidence type="ECO:0000313" key="5">
    <source>
        <dbReference type="EMBL" id="NMH77461.1"/>
    </source>
</evidence>
<proteinExistence type="predicted"/>
<evidence type="ECO:0000256" key="3">
    <source>
        <dbReference type="ARBA" id="ARBA00023163"/>
    </source>
</evidence>
<evidence type="ECO:0000256" key="1">
    <source>
        <dbReference type="ARBA" id="ARBA00023015"/>
    </source>
</evidence>
<dbReference type="PROSITE" id="PS50995">
    <property type="entry name" value="HTH_MARR_2"/>
    <property type="match status" value="1"/>
</dbReference>
<gene>
    <name evidence="5" type="ORF">HF577_10225</name>
</gene>
<dbReference type="Proteomes" id="UP001296706">
    <property type="component" value="Unassembled WGS sequence"/>
</dbReference>
<keyword evidence="6" id="KW-1185">Reference proteome</keyword>